<proteinExistence type="predicted"/>
<dbReference type="SUPFAM" id="SSF51905">
    <property type="entry name" value="FAD/NAD(P)-binding domain"/>
    <property type="match status" value="1"/>
</dbReference>
<name>A0ABP8Q6U7_9ACTN</name>
<evidence type="ECO:0000256" key="1">
    <source>
        <dbReference type="ARBA" id="ARBA00022630"/>
    </source>
</evidence>
<evidence type="ECO:0000256" key="4">
    <source>
        <dbReference type="ARBA" id="ARBA00023033"/>
    </source>
</evidence>
<evidence type="ECO:0000313" key="8">
    <source>
        <dbReference type="Proteomes" id="UP001500503"/>
    </source>
</evidence>
<dbReference type="InterPro" id="IPR002938">
    <property type="entry name" value="FAD-bd"/>
</dbReference>
<feature type="region of interest" description="Disordered" evidence="5">
    <location>
        <begin position="80"/>
        <end position="100"/>
    </location>
</feature>
<dbReference type="Pfam" id="PF01494">
    <property type="entry name" value="FAD_binding_3"/>
    <property type="match status" value="1"/>
</dbReference>
<dbReference type="InterPro" id="IPR036188">
    <property type="entry name" value="FAD/NAD-bd_sf"/>
</dbReference>
<keyword evidence="8" id="KW-1185">Reference proteome</keyword>
<dbReference type="Proteomes" id="UP001500503">
    <property type="component" value="Unassembled WGS sequence"/>
</dbReference>
<dbReference type="PANTHER" id="PTHR46972:SF1">
    <property type="entry name" value="FAD DEPENDENT OXIDOREDUCTASE DOMAIN-CONTAINING PROTEIN"/>
    <property type="match status" value="1"/>
</dbReference>
<evidence type="ECO:0000256" key="3">
    <source>
        <dbReference type="ARBA" id="ARBA00023002"/>
    </source>
</evidence>
<reference evidence="8" key="1">
    <citation type="journal article" date="2019" name="Int. J. Syst. Evol. Microbiol.">
        <title>The Global Catalogue of Microorganisms (GCM) 10K type strain sequencing project: providing services to taxonomists for standard genome sequencing and annotation.</title>
        <authorList>
            <consortium name="The Broad Institute Genomics Platform"/>
            <consortium name="The Broad Institute Genome Sequencing Center for Infectious Disease"/>
            <person name="Wu L."/>
            <person name="Ma J."/>
        </authorList>
    </citation>
    <scope>NUCLEOTIDE SEQUENCE [LARGE SCALE GENOMIC DNA]</scope>
    <source>
        <strain evidence="8">JCM 17933</strain>
    </source>
</reference>
<dbReference type="RefSeq" id="WP_345465989.1">
    <property type="nucleotide sequence ID" value="NZ_BAABHF010000022.1"/>
</dbReference>
<dbReference type="EMBL" id="BAABHF010000022">
    <property type="protein sequence ID" value="GAA4497498.1"/>
    <property type="molecule type" value="Genomic_DNA"/>
</dbReference>
<keyword evidence="3" id="KW-0560">Oxidoreductase</keyword>
<evidence type="ECO:0000256" key="5">
    <source>
        <dbReference type="SAM" id="MobiDB-lite"/>
    </source>
</evidence>
<comment type="caution">
    <text evidence="7">The sequence shown here is derived from an EMBL/GenBank/DDBJ whole genome shotgun (WGS) entry which is preliminary data.</text>
</comment>
<dbReference type="Gene3D" id="3.50.50.60">
    <property type="entry name" value="FAD/NAD(P)-binding domain"/>
    <property type="match status" value="1"/>
</dbReference>
<protein>
    <submittedName>
        <fullName evidence="7">NAD(P)/FAD-dependent oxidoreductase</fullName>
    </submittedName>
</protein>
<feature type="domain" description="FAD-binding" evidence="6">
    <location>
        <begin position="2"/>
        <end position="165"/>
    </location>
</feature>
<accession>A0ABP8Q6U7</accession>
<evidence type="ECO:0000313" key="7">
    <source>
        <dbReference type="EMBL" id="GAA4497498.1"/>
    </source>
</evidence>
<dbReference type="PANTHER" id="PTHR46972">
    <property type="entry name" value="MONOOXYGENASE ASQM-RELATED"/>
    <property type="match status" value="1"/>
</dbReference>
<gene>
    <name evidence="7" type="ORF">GCM10023191_041090</name>
</gene>
<keyword evidence="4" id="KW-0503">Monooxygenase</keyword>
<evidence type="ECO:0000256" key="2">
    <source>
        <dbReference type="ARBA" id="ARBA00022827"/>
    </source>
</evidence>
<dbReference type="PRINTS" id="PR00420">
    <property type="entry name" value="RNGMNOXGNASE"/>
</dbReference>
<sequence length="365" mass="38990">MTQITIIGAGLAGLTLARTLAVHGIPSTVYEAEASAQARGQGGMLDIHDYNGQHGIRAAGLMDGFRSLVLEGRQASRDVAPDGTVLVDQPDDPAGGRPEVQRGELRQLLLESLPADRVVWGHKTQNVRTLEDGRHEVTFANGSTIVTDILVGADGAWSKVRPLLSDATPAYAGRSMVETYLYESDTRHPATLALVGGGSMTAYSETSRIGLGVQRERADTLHSYAMFDQPLDWFQGIDFNDGAAAARTVAAMFEGWAPELVALVADSDIPPIFRPLYGLPIGHRWEHVPGVTLIGDAAHLAPPDGEGANWALFDAGQLGNAIAEQPEDIDAAIRAYEAALFPRNIETATAAAAYYPDFKPYCSTT</sequence>
<evidence type="ECO:0000259" key="6">
    <source>
        <dbReference type="Pfam" id="PF01494"/>
    </source>
</evidence>
<keyword evidence="1" id="KW-0285">Flavoprotein</keyword>
<organism evidence="7 8">
    <name type="scientific">Actinoallomurus oryzae</name>
    <dbReference type="NCBI Taxonomy" id="502180"/>
    <lineage>
        <taxon>Bacteria</taxon>
        <taxon>Bacillati</taxon>
        <taxon>Actinomycetota</taxon>
        <taxon>Actinomycetes</taxon>
        <taxon>Streptosporangiales</taxon>
        <taxon>Thermomonosporaceae</taxon>
        <taxon>Actinoallomurus</taxon>
    </lineage>
</organism>
<keyword evidence="2" id="KW-0274">FAD</keyword>